<dbReference type="EMBL" id="VYZN01000065">
    <property type="protein sequence ID" value="KAE9524531.1"/>
    <property type="molecule type" value="Genomic_DNA"/>
</dbReference>
<dbReference type="Proteomes" id="UP000475862">
    <property type="component" value="Unassembled WGS sequence"/>
</dbReference>
<keyword evidence="3" id="KW-1185">Reference proteome</keyword>
<organism evidence="2 3">
    <name type="scientific">Aphis glycines</name>
    <name type="common">Soybean aphid</name>
    <dbReference type="NCBI Taxonomy" id="307491"/>
    <lineage>
        <taxon>Eukaryota</taxon>
        <taxon>Metazoa</taxon>
        <taxon>Ecdysozoa</taxon>
        <taxon>Arthropoda</taxon>
        <taxon>Hexapoda</taxon>
        <taxon>Insecta</taxon>
        <taxon>Pterygota</taxon>
        <taxon>Neoptera</taxon>
        <taxon>Paraneoptera</taxon>
        <taxon>Hemiptera</taxon>
        <taxon>Sternorrhyncha</taxon>
        <taxon>Aphidomorpha</taxon>
        <taxon>Aphidoidea</taxon>
        <taxon>Aphididae</taxon>
        <taxon>Aphidini</taxon>
        <taxon>Aphis</taxon>
        <taxon>Aphis</taxon>
    </lineage>
</organism>
<comment type="caution">
    <text evidence="2">The sequence shown here is derived from an EMBL/GenBank/DDBJ whole genome shotgun (WGS) entry which is preliminary data.</text>
</comment>
<dbReference type="PROSITE" id="PS51269">
    <property type="entry name" value="COMM"/>
    <property type="match status" value="1"/>
</dbReference>
<evidence type="ECO:0000313" key="2">
    <source>
        <dbReference type="EMBL" id="KAE9524531.1"/>
    </source>
</evidence>
<sequence length="198" mass="23121">MSSVKEVFKISFQLLAQQTDNVIKDFLRLTKDFMDNGPNAILYNKAAEKLQIDEDKIVSIVKSICLMCVQSCKHKLTDIEIKESLTEYGFNDTKLDMIILFFENQKPHLLDILSSSAFVFPHFKELEWRFETDMGSRSLLHQTVPVVTLKLDLEKKNVFETLYLQTDPLNLVHIKDTLEAALKQNQSQWIRKIRRKLK</sequence>
<dbReference type="PANTHER" id="PTHR15857">
    <property type="entry name" value="COMM DOMAIN CONTAINING PROTEIN 2"/>
    <property type="match status" value="1"/>
</dbReference>
<dbReference type="Pfam" id="PF07258">
    <property type="entry name" value="COMM_domain"/>
    <property type="match status" value="1"/>
</dbReference>
<proteinExistence type="predicted"/>
<feature type="domain" description="COMM" evidence="1">
    <location>
        <begin position="122"/>
        <end position="189"/>
    </location>
</feature>
<evidence type="ECO:0000259" key="1">
    <source>
        <dbReference type="PROSITE" id="PS51269"/>
    </source>
</evidence>
<dbReference type="InterPro" id="IPR017920">
    <property type="entry name" value="COMM"/>
</dbReference>
<dbReference type="OrthoDB" id="10257479at2759"/>
<dbReference type="InterPro" id="IPR037354">
    <property type="entry name" value="Commd2"/>
</dbReference>
<protein>
    <recommendedName>
        <fullName evidence="1">COMM domain-containing protein</fullName>
    </recommendedName>
</protein>
<dbReference type="PANTHER" id="PTHR15857:SF0">
    <property type="entry name" value="COMM DOMAIN-CONTAINING PROTEIN 2"/>
    <property type="match status" value="1"/>
</dbReference>
<evidence type="ECO:0000313" key="3">
    <source>
        <dbReference type="Proteomes" id="UP000475862"/>
    </source>
</evidence>
<dbReference type="AlphaFoldDB" id="A0A6G0T3N5"/>
<gene>
    <name evidence="2" type="ORF">AGLY_014581</name>
</gene>
<name>A0A6G0T3N5_APHGL</name>
<accession>A0A6G0T3N5</accession>
<reference evidence="2 3" key="1">
    <citation type="submission" date="2019-08" db="EMBL/GenBank/DDBJ databases">
        <title>The genome of the soybean aphid Biotype 1, its phylome, world population structure and adaptation to the North American continent.</title>
        <authorList>
            <person name="Giordano R."/>
            <person name="Donthu R.K."/>
            <person name="Hernandez A.G."/>
            <person name="Wright C.L."/>
            <person name="Zimin A.V."/>
        </authorList>
    </citation>
    <scope>NUCLEOTIDE SEQUENCE [LARGE SCALE GENOMIC DNA]</scope>
    <source>
        <tissue evidence="2">Whole aphids</tissue>
    </source>
</reference>